<gene>
    <name evidence="1" type="ORF">ATSB10_34670</name>
</gene>
<dbReference type="Proteomes" id="UP000077255">
    <property type="component" value="Chromosome"/>
</dbReference>
<keyword evidence="2" id="KW-1185">Reference proteome</keyword>
<accession>A0A160N4E9</accession>
<dbReference type="STRING" id="445710.ATSB10_34670"/>
<evidence type="ECO:0000313" key="1">
    <source>
        <dbReference type="EMBL" id="AND70921.1"/>
    </source>
</evidence>
<dbReference type="EMBL" id="CP014841">
    <property type="protein sequence ID" value="AND70921.1"/>
    <property type="molecule type" value="Genomic_DNA"/>
</dbReference>
<sequence>MATIRRFDRYTELGPYVAWVRQLNEGEYTVSVQVCEHRIEHDDDDTFDTEDQALSAAEGLARSLQQQTGTTTASPP</sequence>
<evidence type="ECO:0000313" key="2">
    <source>
        <dbReference type="Proteomes" id="UP000077255"/>
    </source>
</evidence>
<dbReference type="PATRIC" id="fig|445710.3.peg.3466"/>
<reference evidence="1 2" key="1">
    <citation type="submission" date="2016-02" db="EMBL/GenBank/DDBJ databases">
        <title>Complete genome sequencing and analysis of ATSB10, Dyella thiooxydans isolated from rhizosphere soil of sunflower (Helianthus annuus L.).</title>
        <authorList>
            <person name="Lee Y."/>
            <person name="Hwangbo K."/>
            <person name="Chung H."/>
            <person name="Yoo J."/>
            <person name="Kim K.Y."/>
            <person name="Sa T.M."/>
            <person name="Um Y."/>
            <person name="Madhaiyan M."/>
        </authorList>
    </citation>
    <scope>NUCLEOTIDE SEQUENCE [LARGE SCALE GENOMIC DNA]</scope>
    <source>
        <strain evidence="1 2">ATSB10</strain>
    </source>
</reference>
<dbReference type="AlphaFoldDB" id="A0A160N4E9"/>
<name>A0A160N4E9_9GAMM</name>
<protein>
    <submittedName>
        <fullName evidence="1">Uncharacterized protein</fullName>
    </submittedName>
</protein>
<dbReference type="KEGG" id="dtx:ATSB10_34670"/>
<organism evidence="1 2">
    <name type="scientific">Dyella thiooxydans</name>
    <dbReference type="NCBI Taxonomy" id="445710"/>
    <lineage>
        <taxon>Bacteria</taxon>
        <taxon>Pseudomonadati</taxon>
        <taxon>Pseudomonadota</taxon>
        <taxon>Gammaproteobacteria</taxon>
        <taxon>Lysobacterales</taxon>
        <taxon>Rhodanobacteraceae</taxon>
        <taxon>Dyella</taxon>
    </lineage>
</organism>
<proteinExistence type="predicted"/>